<dbReference type="EMBL" id="JANPWB010000009">
    <property type="protein sequence ID" value="KAJ1155362.1"/>
    <property type="molecule type" value="Genomic_DNA"/>
</dbReference>
<dbReference type="PANTHER" id="PTHR31763:SF2">
    <property type="entry name" value="CHROMOSOME 1 OPEN READING FRAME 100"/>
    <property type="match status" value="1"/>
</dbReference>
<dbReference type="PANTHER" id="PTHR31763">
    <property type="entry name" value="HYPOTHETICAL PROTEIN LOC689766"/>
    <property type="match status" value="1"/>
</dbReference>
<proteinExistence type="predicted"/>
<accession>A0AAV7RU74</accession>
<protein>
    <submittedName>
        <fullName evidence="1">Uncharacterized protein</fullName>
    </submittedName>
</protein>
<comment type="caution">
    <text evidence="1">The sequence shown here is derived from an EMBL/GenBank/DDBJ whole genome shotgun (WGS) entry which is preliminary data.</text>
</comment>
<dbReference type="Pfam" id="PF17670">
    <property type="entry name" value="DUF5530"/>
    <property type="match status" value="1"/>
</dbReference>
<dbReference type="Proteomes" id="UP001066276">
    <property type="component" value="Chromosome 5"/>
</dbReference>
<evidence type="ECO:0000313" key="1">
    <source>
        <dbReference type="EMBL" id="KAJ1155362.1"/>
    </source>
</evidence>
<reference evidence="1" key="1">
    <citation type="journal article" date="2022" name="bioRxiv">
        <title>Sequencing and chromosome-scale assembly of the giantPleurodeles waltlgenome.</title>
        <authorList>
            <person name="Brown T."/>
            <person name="Elewa A."/>
            <person name="Iarovenko S."/>
            <person name="Subramanian E."/>
            <person name="Araus A.J."/>
            <person name="Petzold A."/>
            <person name="Susuki M."/>
            <person name="Suzuki K.-i.T."/>
            <person name="Hayashi T."/>
            <person name="Toyoda A."/>
            <person name="Oliveira C."/>
            <person name="Osipova E."/>
            <person name="Leigh N.D."/>
            <person name="Simon A."/>
            <person name="Yun M.H."/>
        </authorList>
    </citation>
    <scope>NUCLEOTIDE SEQUENCE</scope>
    <source>
        <strain evidence="1">20211129_DDA</strain>
        <tissue evidence="1">Liver</tissue>
    </source>
</reference>
<gene>
    <name evidence="1" type="ORF">NDU88_008092</name>
</gene>
<name>A0AAV7RU74_PLEWA</name>
<dbReference type="AlphaFoldDB" id="A0AAV7RU74"/>
<dbReference type="InterPro" id="IPR037668">
    <property type="entry name" value="SPMIP3"/>
</dbReference>
<sequence length="163" mass="18592">MLRHCGSSQQRQPILLQAEANCGRRNSPQLTKPLSGAAMAGPATAIKLREFKDWTPIFGAAYRQGRDAQGIYPGQLGRVHVAQQLEAEIRFQPSLDYPEPKSNYRHDFDLLTLKRSVNSPAYNKRPNPYMQTTYKEAFSLQCYDFEKDYVKYTPVTHNGPLKK</sequence>
<keyword evidence="2" id="KW-1185">Reference proteome</keyword>
<organism evidence="1 2">
    <name type="scientific">Pleurodeles waltl</name>
    <name type="common">Iberian ribbed newt</name>
    <dbReference type="NCBI Taxonomy" id="8319"/>
    <lineage>
        <taxon>Eukaryota</taxon>
        <taxon>Metazoa</taxon>
        <taxon>Chordata</taxon>
        <taxon>Craniata</taxon>
        <taxon>Vertebrata</taxon>
        <taxon>Euteleostomi</taxon>
        <taxon>Amphibia</taxon>
        <taxon>Batrachia</taxon>
        <taxon>Caudata</taxon>
        <taxon>Salamandroidea</taxon>
        <taxon>Salamandridae</taxon>
        <taxon>Pleurodelinae</taxon>
        <taxon>Pleurodeles</taxon>
    </lineage>
</organism>
<evidence type="ECO:0000313" key="2">
    <source>
        <dbReference type="Proteomes" id="UP001066276"/>
    </source>
</evidence>